<dbReference type="InterPro" id="IPR004942">
    <property type="entry name" value="Roadblock/LAMTOR2_dom"/>
</dbReference>
<dbReference type="RefSeq" id="WP_184842253.1">
    <property type="nucleotide sequence ID" value="NZ_JACHMN010000003.1"/>
</dbReference>
<dbReference type="PANTHER" id="PTHR36222:SF1">
    <property type="entry name" value="SERINE PROTEASE INHIBITOR RV3364C"/>
    <property type="match status" value="1"/>
</dbReference>
<proteinExistence type="predicted"/>
<dbReference type="SUPFAM" id="SSF103196">
    <property type="entry name" value="Roadblock/LC7 domain"/>
    <property type="match status" value="1"/>
</dbReference>
<evidence type="ECO:0000313" key="3">
    <source>
        <dbReference type="Proteomes" id="UP000587527"/>
    </source>
</evidence>
<dbReference type="AlphaFoldDB" id="A0A841BY78"/>
<protein>
    <submittedName>
        <fullName evidence="2">Putative regulator of Ras-like GTPase activity (Roadblock/LC7/MglB family)</fullName>
    </submittedName>
</protein>
<evidence type="ECO:0000313" key="2">
    <source>
        <dbReference type="EMBL" id="MBB5872506.1"/>
    </source>
</evidence>
<evidence type="ECO:0000259" key="1">
    <source>
        <dbReference type="SMART" id="SM00960"/>
    </source>
</evidence>
<name>A0A841BY78_9ACTN</name>
<reference evidence="2 3" key="1">
    <citation type="submission" date="2020-08" db="EMBL/GenBank/DDBJ databases">
        <title>Sequencing the genomes of 1000 actinobacteria strains.</title>
        <authorList>
            <person name="Klenk H.-P."/>
        </authorList>
    </citation>
    <scope>NUCLEOTIDE SEQUENCE [LARGE SCALE GENOMIC DNA]</scope>
    <source>
        <strain evidence="2 3">DSM 45362</strain>
    </source>
</reference>
<accession>A0A841BY78</accession>
<dbReference type="PANTHER" id="PTHR36222">
    <property type="entry name" value="SERINE PROTEASE INHIBITOR RV3364C"/>
    <property type="match status" value="1"/>
</dbReference>
<dbReference type="Pfam" id="PF03259">
    <property type="entry name" value="Robl_LC7"/>
    <property type="match status" value="1"/>
</dbReference>
<sequence length="136" mass="14019">MSHATGPDWLLDDFVERVPAASQAVLLSVDGLLLGASQDLSQADAEHLSAVAAGFASLSRSAGRHFKGGPVRQTIVEMDSAFLFVTAAGQGAVLAVLSSADSDIGMVAYEMAMLVERIGHNLSTPPRAVPSGADAR</sequence>
<dbReference type="Gene3D" id="3.30.450.30">
    <property type="entry name" value="Dynein light chain 2a, cytoplasmic"/>
    <property type="match status" value="1"/>
</dbReference>
<feature type="domain" description="Roadblock/LAMTOR2" evidence="1">
    <location>
        <begin position="8"/>
        <end position="98"/>
    </location>
</feature>
<dbReference type="InterPro" id="IPR053141">
    <property type="entry name" value="Mycobact_SerProt_Inhib_Rv3364c"/>
</dbReference>
<keyword evidence="3" id="KW-1185">Reference proteome</keyword>
<dbReference type="SMART" id="SM00960">
    <property type="entry name" value="Robl_LC7"/>
    <property type="match status" value="1"/>
</dbReference>
<comment type="caution">
    <text evidence="2">The sequence shown here is derived from an EMBL/GenBank/DDBJ whole genome shotgun (WGS) entry which is preliminary data.</text>
</comment>
<organism evidence="2 3">
    <name type="scientific">Allocatelliglobosispora scoriae</name>
    <dbReference type="NCBI Taxonomy" id="643052"/>
    <lineage>
        <taxon>Bacteria</taxon>
        <taxon>Bacillati</taxon>
        <taxon>Actinomycetota</taxon>
        <taxon>Actinomycetes</taxon>
        <taxon>Micromonosporales</taxon>
        <taxon>Micromonosporaceae</taxon>
        <taxon>Allocatelliglobosispora</taxon>
    </lineage>
</organism>
<gene>
    <name evidence="2" type="ORF">F4553_005940</name>
</gene>
<dbReference type="EMBL" id="JACHMN010000003">
    <property type="protein sequence ID" value="MBB5872506.1"/>
    <property type="molecule type" value="Genomic_DNA"/>
</dbReference>
<dbReference type="Proteomes" id="UP000587527">
    <property type="component" value="Unassembled WGS sequence"/>
</dbReference>